<dbReference type="InterPro" id="IPR029063">
    <property type="entry name" value="SAM-dependent_MTases_sf"/>
</dbReference>
<dbReference type="OrthoDB" id="1018at2157"/>
<evidence type="ECO:0000313" key="2">
    <source>
        <dbReference type="EMBL" id="ALI36833.1"/>
    </source>
</evidence>
<dbReference type="AlphaFoldDB" id="A0A654M2L7"/>
<dbReference type="RefSeq" id="WP_196816033.1">
    <property type="nucleotide sequence ID" value="NZ_CP012850.1"/>
</dbReference>
<dbReference type="EMBL" id="CP012850">
    <property type="protein sequence ID" value="ALI36833.1"/>
    <property type="molecule type" value="Genomic_DNA"/>
</dbReference>
<name>A0A654M2L7_9ARCH</name>
<dbReference type="GO" id="GO:0008757">
    <property type="term" value="F:S-adenosylmethionine-dependent methyltransferase activity"/>
    <property type="evidence" value="ECO:0007669"/>
    <property type="project" value="InterPro"/>
</dbReference>
<dbReference type="PANTHER" id="PTHR43591">
    <property type="entry name" value="METHYLTRANSFERASE"/>
    <property type="match status" value="1"/>
</dbReference>
<sequence length="244" mass="28612">MYLNDNQPPIILVLDDIHDMDMTMGVKLAQSFFNKNNSRSYDRLVKLATLGQDLIWKKKLVERVPKRSLVLEMACGTGILTSLLKQNYNKVYGIDLTFEYLYELGEKKIDIDSINGSAEFLPFQNGYFDCIVASYLPKYVDLKILVSECQRVLKKKGLLILHDFTYPKRLVYQLVWKIYFRIIKTLWRLDVRWANVFNGLDKLIINNHWDLKINSILESHGFVNIHRQYQTFETSAIISAFKDE</sequence>
<dbReference type="CDD" id="cd02440">
    <property type="entry name" value="AdoMet_MTases"/>
    <property type="match status" value="1"/>
</dbReference>
<dbReference type="GO" id="GO:0032259">
    <property type="term" value="P:methylation"/>
    <property type="evidence" value="ECO:0007669"/>
    <property type="project" value="UniProtKB-KW"/>
</dbReference>
<evidence type="ECO:0000313" key="3">
    <source>
        <dbReference type="Proteomes" id="UP000058925"/>
    </source>
</evidence>
<dbReference type="GeneID" id="60422574"/>
<organism evidence="2 3">
    <name type="scientific">Candidatus Nitrosocosmicus oleophilus</name>
    <dbReference type="NCBI Taxonomy" id="1353260"/>
    <lineage>
        <taxon>Archaea</taxon>
        <taxon>Nitrososphaerota</taxon>
        <taxon>Nitrososphaeria</taxon>
        <taxon>Nitrososphaerales</taxon>
        <taxon>Nitrososphaeraceae</taxon>
        <taxon>Candidatus Nitrosocosmicus</taxon>
    </lineage>
</organism>
<dbReference type="Pfam" id="PF08241">
    <property type="entry name" value="Methyltransf_11"/>
    <property type="match status" value="1"/>
</dbReference>
<reference evidence="3" key="1">
    <citation type="submission" date="2015-10" db="EMBL/GenBank/DDBJ databases">
        <title>Niche specialization of a soil ammonia-oxidizing archaeon, Candidatus Nitrosocosmicus oleophilus.</title>
        <authorList>
            <person name="Jung M.-Y."/>
            <person name="Rhee S.-K."/>
        </authorList>
    </citation>
    <scope>NUCLEOTIDE SEQUENCE [LARGE SCALE GENOMIC DNA]</scope>
    <source>
        <strain evidence="3">MY3</strain>
    </source>
</reference>
<proteinExistence type="predicted"/>
<feature type="domain" description="Methyltransferase type 11" evidence="1">
    <location>
        <begin position="71"/>
        <end position="161"/>
    </location>
</feature>
<keyword evidence="2" id="KW-0489">Methyltransferase</keyword>
<accession>A0A654M2L7</accession>
<dbReference type="Gene3D" id="3.40.50.150">
    <property type="entry name" value="Vaccinia Virus protein VP39"/>
    <property type="match status" value="1"/>
</dbReference>
<gene>
    <name evidence="2" type="primary">ubiE_2</name>
    <name evidence="2" type="ORF">NMY3_02642</name>
</gene>
<dbReference type="EC" id="2.1.1.163" evidence="2"/>
<protein>
    <submittedName>
        <fullName evidence="2">Demethylmenaquinone methyltransferase</fullName>
        <ecNumber evidence="2">2.1.1.163</ecNumber>
    </submittedName>
</protein>
<keyword evidence="3" id="KW-1185">Reference proteome</keyword>
<evidence type="ECO:0000259" key="1">
    <source>
        <dbReference type="Pfam" id="PF08241"/>
    </source>
</evidence>
<dbReference type="GO" id="GO:0043770">
    <property type="term" value="F:demethylmenaquinone methyltransferase activity"/>
    <property type="evidence" value="ECO:0007669"/>
    <property type="project" value="UniProtKB-EC"/>
</dbReference>
<dbReference type="InterPro" id="IPR013216">
    <property type="entry name" value="Methyltransf_11"/>
</dbReference>
<dbReference type="KEGG" id="taa:NMY3_02642"/>
<dbReference type="SUPFAM" id="SSF53335">
    <property type="entry name" value="S-adenosyl-L-methionine-dependent methyltransferases"/>
    <property type="match status" value="1"/>
</dbReference>
<keyword evidence="2" id="KW-0808">Transferase</keyword>
<dbReference type="Proteomes" id="UP000058925">
    <property type="component" value="Chromosome"/>
</dbReference>